<proteinExistence type="predicted"/>
<accession>A0A819S599</accession>
<organism evidence="1 2">
    <name type="scientific">Rotaria sordida</name>
    <dbReference type="NCBI Taxonomy" id="392033"/>
    <lineage>
        <taxon>Eukaryota</taxon>
        <taxon>Metazoa</taxon>
        <taxon>Spiralia</taxon>
        <taxon>Gnathifera</taxon>
        <taxon>Rotifera</taxon>
        <taxon>Eurotatoria</taxon>
        <taxon>Bdelloidea</taxon>
        <taxon>Philodinida</taxon>
        <taxon>Philodinidae</taxon>
        <taxon>Rotaria</taxon>
    </lineage>
</organism>
<sequence length="442" mass="51597">MYRSNKLDNIDVLYSLLDVDNQRLNMIVKEKTFTNTLNFVLTTSTDEILSITDPILDRFCISILPKINHNVKSLILESESMERIYLAADYPNLTELKLFNFTDKIASCYFTDESPFRRIFQQQITDLILLCVFVRCFEDCLALLDGRLKQLTTFNVIIDITDSHSSVVYNMDSLPNLKCFSLTCRCYTNEYDSQVLPLLHRMSNLEELTLDIVNHDRTTFVDGTQIHNQILVHMPRLHKFNFHINTRTELNLVHDLSSDDIQRTFTNIGYEHVMCILYYSTYYAICHVFSLPFMFDHIDGIGNAFPPIVFSNVTNVLVYDETPFKHEFFVRIARFFPLLKKLSVMNFESPSQISDKLNSDDNQLYSVVEYPYLVSLRLEHSHIDYVEQFLNETKTHLPRLMKLTVDYNQLIIVTKNFTRNTARLNCSKEVVLVVVGNEGIKR</sequence>
<dbReference type="EMBL" id="CAJOBD010005962">
    <property type="protein sequence ID" value="CAF4047428.1"/>
    <property type="molecule type" value="Genomic_DNA"/>
</dbReference>
<dbReference type="Proteomes" id="UP000663836">
    <property type="component" value="Unassembled WGS sequence"/>
</dbReference>
<dbReference type="Gene3D" id="3.80.10.10">
    <property type="entry name" value="Ribonuclease Inhibitor"/>
    <property type="match status" value="1"/>
</dbReference>
<name>A0A819S599_9BILA</name>
<dbReference type="InterPro" id="IPR032675">
    <property type="entry name" value="LRR_dom_sf"/>
</dbReference>
<dbReference type="AlphaFoldDB" id="A0A819S599"/>
<evidence type="ECO:0000313" key="1">
    <source>
        <dbReference type="EMBL" id="CAF4047428.1"/>
    </source>
</evidence>
<gene>
    <name evidence="1" type="ORF">JBS370_LOCUS28853</name>
</gene>
<reference evidence="1" key="1">
    <citation type="submission" date="2021-02" db="EMBL/GenBank/DDBJ databases">
        <authorList>
            <person name="Nowell W R."/>
        </authorList>
    </citation>
    <scope>NUCLEOTIDE SEQUENCE</scope>
</reference>
<evidence type="ECO:0000313" key="2">
    <source>
        <dbReference type="Proteomes" id="UP000663836"/>
    </source>
</evidence>
<dbReference type="SUPFAM" id="SSF52047">
    <property type="entry name" value="RNI-like"/>
    <property type="match status" value="1"/>
</dbReference>
<comment type="caution">
    <text evidence="1">The sequence shown here is derived from an EMBL/GenBank/DDBJ whole genome shotgun (WGS) entry which is preliminary data.</text>
</comment>
<protein>
    <submittedName>
        <fullName evidence="1">Uncharacterized protein</fullName>
    </submittedName>
</protein>